<evidence type="ECO:0000313" key="2">
    <source>
        <dbReference type="EMBL" id="KAE9988404.1"/>
    </source>
</evidence>
<dbReference type="EMBL" id="WNWS01000008">
    <property type="protein sequence ID" value="KAE9988404.1"/>
    <property type="molecule type" value="Genomic_DNA"/>
</dbReference>
<feature type="region of interest" description="Disordered" evidence="1">
    <location>
        <begin position="1"/>
        <end position="21"/>
    </location>
</feature>
<accession>A0A8H3Z7I6</accession>
<name>A0A8H3Z7I6_VENIN</name>
<evidence type="ECO:0000256" key="1">
    <source>
        <dbReference type="SAM" id="MobiDB-lite"/>
    </source>
</evidence>
<evidence type="ECO:0000313" key="3">
    <source>
        <dbReference type="Proteomes" id="UP000447873"/>
    </source>
</evidence>
<gene>
    <name evidence="2" type="ORF">EG328_011164</name>
</gene>
<sequence>MTPESSAHALAPRKRAAHVTAPNNRPTSFLTLARELRQAILLQTYDLTKRPVTKGQWVCYNHKSDIEDWIRKLHIAVQVAEIKEDIDYVKAKWLFQLDERKRRHEECFESVWTSKSPMARISNWKITRYDDAPWLRVHIHLDEMDRLWFENHGGAQAWFGPKSHHGWMSLGIGRRIVAVRPPWQEDRRVSTLANEYEGPWKQGPSGVEWSLGAHTHPPSTWNALEIAAAKDIKWLTKEAEKFQKGFFPEAEDERIRPRLRRKIFKQIQKGRT</sequence>
<reference evidence="2 3" key="1">
    <citation type="submission" date="2018-12" db="EMBL/GenBank/DDBJ databases">
        <title>Venturia inaequalis Genome Resource.</title>
        <authorList>
            <person name="Lichtner F.J."/>
        </authorList>
    </citation>
    <scope>NUCLEOTIDE SEQUENCE [LARGE SCALE GENOMIC DNA]</scope>
    <source>
        <strain evidence="2 3">120213</strain>
    </source>
</reference>
<organism evidence="2 3">
    <name type="scientific">Venturia inaequalis</name>
    <name type="common">Apple scab fungus</name>
    <dbReference type="NCBI Taxonomy" id="5025"/>
    <lineage>
        <taxon>Eukaryota</taxon>
        <taxon>Fungi</taxon>
        <taxon>Dikarya</taxon>
        <taxon>Ascomycota</taxon>
        <taxon>Pezizomycotina</taxon>
        <taxon>Dothideomycetes</taxon>
        <taxon>Pleosporomycetidae</taxon>
        <taxon>Venturiales</taxon>
        <taxon>Venturiaceae</taxon>
        <taxon>Venturia</taxon>
    </lineage>
</organism>
<dbReference type="Proteomes" id="UP000447873">
    <property type="component" value="Unassembled WGS sequence"/>
</dbReference>
<protein>
    <submittedName>
        <fullName evidence="2">Uncharacterized protein</fullName>
    </submittedName>
</protein>
<comment type="caution">
    <text evidence="2">The sequence shown here is derived from an EMBL/GenBank/DDBJ whole genome shotgun (WGS) entry which is preliminary data.</text>
</comment>
<dbReference type="AlphaFoldDB" id="A0A8H3Z7I6"/>
<proteinExistence type="predicted"/>